<dbReference type="InterPro" id="IPR036876">
    <property type="entry name" value="UVR_dom_sf"/>
</dbReference>
<comment type="caution">
    <text evidence="4">The sequence shown here is derived from an EMBL/GenBank/DDBJ whole genome shotgun (WGS) entry which is preliminary data.</text>
</comment>
<dbReference type="GO" id="GO:1990169">
    <property type="term" value="P:stress response to copper ion"/>
    <property type="evidence" value="ECO:0007669"/>
    <property type="project" value="TreeGrafter"/>
</dbReference>
<dbReference type="GO" id="GO:0050897">
    <property type="term" value="F:cobalt ion binding"/>
    <property type="evidence" value="ECO:0007669"/>
    <property type="project" value="TreeGrafter"/>
</dbReference>
<protein>
    <recommendedName>
        <fullName evidence="3">UVR domain-containing protein</fullName>
    </recommendedName>
</protein>
<dbReference type="GO" id="GO:1990170">
    <property type="term" value="P:stress response to cadmium ion"/>
    <property type="evidence" value="ECO:0007669"/>
    <property type="project" value="TreeGrafter"/>
</dbReference>
<dbReference type="GO" id="GO:0008270">
    <property type="term" value="F:zinc ion binding"/>
    <property type="evidence" value="ECO:0007669"/>
    <property type="project" value="TreeGrafter"/>
</dbReference>
<reference evidence="4" key="1">
    <citation type="journal article" date="2014" name="Int. J. Syst. Evol. Microbiol.">
        <title>Complete genome sequence of Corynebacterium casei LMG S-19264T (=DSM 44701T), isolated from a smear-ripened cheese.</title>
        <authorList>
            <consortium name="US DOE Joint Genome Institute (JGI-PGF)"/>
            <person name="Walter F."/>
            <person name="Albersmeier A."/>
            <person name="Kalinowski J."/>
            <person name="Ruckert C."/>
        </authorList>
    </citation>
    <scope>NUCLEOTIDE SEQUENCE</scope>
    <source>
        <strain evidence="4">KCTC 12870</strain>
    </source>
</reference>
<name>A0A8J3GDS1_9BACT</name>
<dbReference type="PANTHER" id="PTHR38430">
    <property type="entry name" value="PROTEIN-ARGININE KINASE ACTIVATOR PROTEIN"/>
    <property type="match status" value="1"/>
</dbReference>
<dbReference type="InterPro" id="IPR025542">
    <property type="entry name" value="YacH"/>
</dbReference>
<dbReference type="GO" id="GO:0046870">
    <property type="term" value="F:cadmium ion binding"/>
    <property type="evidence" value="ECO:0007669"/>
    <property type="project" value="TreeGrafter"/>
</dbReference>
<reference evidence="4" key="2">
    <citation type="submission" date="2020-09" db="EMBL/GenBank/DDBJ databases">
        <authorList>
            <person name="Sun Q."/>
            <person name="Kim S."/>
        </authorList>
    </citation>
    <scope>NUCLEOTIDE SEQUENCE</scope>
    <source>
        <strain evidence="4">KCTC 12870</strain>
    </source>
</reference>
<dbReference type="AlphaFoldDB" id="A0A8J3GDS1"/>
<sequence length="156" mass="17319">MICGEVAKVYVNLVKTGHMAHSAYCLAHAEELGILSPGAYALLDAENGAEADSHSSLMRCASCGFSLRDWKRTGRFGCADCYDTFSEKIEPALKRLHLDTVHRGKIPKGAYSSVIVENRIRDLQRQLENAVQEERFEDAAAARDLMSELKSWQPSD</sequence>
<dbReference type="Proteomes" id="UP000642829">
    <property type="component" value="Unassembled WGS sequence"/>
</dbReference>
<gene>
    <name evidence="4" type="ORF">GCM10007047_06560</name>
</gene>
<dbReference type="Gene3D" id="4.10.860.10">
    <property type="entry name" value="UVR domain"/>
    <property type="match status" value="1"/>
</dbReference>
<evidence type="ECO:0000256" key="2">
    <source>
        <dbReference type="SAM" id="Coils"/>
    </source>
</evidence>
<evidence type="ECO:0000256" key="1">
    <source>
        <dbReference type="ARBA" id="ARBA00023236"/>
    </source>
</evidence>
<proteinExistence type="predicted"/>
<feature type="domain" description="UVR" evidence="3">
    <location>
        <begin position="117"/>
        <end position="152"/>
    </location>
</feature>
<evidence type="ECO:0000313" key="4">
    <source>
        <dbReference type="EMBL" id="GHB93733.1"/>
    </source>
</evidence>
<evidence type="ECO:0000259" key="3">
    <source>
        <dbReference type="PROSITE" id="PS50151"/>
    </source>
</evidence>
<keyword evidence="1" id="KW-0742">SOS response</keyword>
<dbReference type="PROSITE" id="PS50151">
    <property type="entry name" value="UVR"/>
    <property type="match status" value="1"/>
</dbReference>
<accession>A0A8J3GDS1</accession>
<organism evidence="4 5">
    <name type="scientific">Cerasicoccus arenae</name>
    <dbReference type="NCBI Taxonomy" id="424488"/>
    <lineage>
        <taxon>Bacteria</taxon>
        <taxon>Pseudomonadati</taxon>
        <taxon>Verrucomicrobiota</taxon>
        <taxon>Opitutia</taxon>
        <taxon>Puniceicoccales</taxon>
        <taxon>Cerasicoccaceae</taxon>
        <taxon>Cerasicoccus</taxon>
    </lineage>
</organism>
<keyword evidence="2" id="KW-0175">Coiled coil</keyword>
<dbReference type="GO" id="GO:0009432">
    <property type="term" value="P:SOS response"/>
    <property type="evidence" value="ECO:0007669"/>
    <property type="project" value="UniProtKB-KW"/>
</dbReference>
<dbReference type="Pfam" id="PF02151">
    <property type="entry name" value="UVR"/>
    <property type="match status" value="1"/>
</dbReference>
<keyword evidence="5" id="KW-1185">Reference proteome</keyword>
<evidence type="ECO:0000313" key="5">
    <source>
        <dbReference type="Proteomes" id="UP000642829"/>
    </source>
</evidence>
<dbReference type="GO" id="GO:0005507">
    <property type="term" value="F:copper ion binding"/>
    <property type="evidence" value="ECO:0007669"/>
    <property type="project" value="TreeGrafter"/>
</dbReference>
<dbReference type="EMBL" id="BMXG01000003">
    <property type="protein sequence ID" value="GHB93733.1"/>
    <property type="molecule type" value="Genomic_DNA"/>
</dbReference>
<dbReference type="InterPro" id="IPR001943">
    <property type="entry name" value="UVR_dom"/>
</dbReference>
<dbReference type="PANTHER" id="PTHR38430:SF1">
    <property type="entry name" value="PROTEIN-ARGININE KINASE ACTIVATOR PROTEIN"/>
    <property type="match status" value="1"/>
</dbReference>
<keyword evidence="1" id="KW-0227">DNA damage</keyword>
<dbReference type="SUPFAM" id="SSF46600">
    <property type="entry name" value="C-terminal UvrC-binding domain of UvrB"/>
    <property type="match status" value="1"/>
</dbReference>
<feature type="coiled-coil region" evidence="2">
    <location>
        <begin position="113"/>
        <end position="140"/>
    </location>
</feature>